<feature type="region of interest" description="Disordered" evidence="5">
    <location>
        <begin position="1"/>
        <end position="24"/>
    </location>
</feature>
<dbReference type="AlphaFoldDB" id="A0A7M7PVP1"/>
<dbReference type="KEGG" id="spu:586079"/>
<feature type="compositionally biased region" description="Basic and acidic residues" evidence="5">
    <location>
        <begin position="8"/>
        <end position="17"/>
    </location>
</feature>
<comment type="similarity">
    <text evidence="2">Belongs to the PAF1 family.</text>
</comment>
<evidence type="ECO:0000256" key="3">
    <source>
        <dbReference type="ARBA" id="ARBA00020462"/>
    </source>
</evidence>
<dbReference type="InParanoid" id="A0A7M7PVP1"/>
<dbReference type="GO" id="GO:0000993">
    <property type="term" value="F:RNA polymerase II complex binding"/>
    <property type="evidence" value="ECO:0000318"/>
    <property type="project" value="GO_Central"/>
</dbReference>
<evidence type="ECO:0000256" key="4">
    <source>
        <dbReference type="ARBA" id="ARBA00023242"/>
    </source>
</evidence>
<dbReference type="Proteomes" id="UP000007110">
    <property type="component" value="Unassembled WGS sequence"/>
</dbReference>
<evidence type="ECO:0000256" key="1">
    <source>
        <dbReference type="ARBA" id="ARBA00004123"/>
    </source>
</evidence>
<dbReference type="RefSeq" id="XP_030855180.1">
    <property type="nucleotide sequence ID" value="XM_030999320.1"/>
</dbReference>
<comment type="subcellular location">
    <subcellularLocation>
        <location evidence="1">Nucleus</location>
    </subcellularLocation>
</comment>
<dbReference type="OrthoDB" id="10260285at2759"/>
<dbReference type="PANTHER" id="PTHR23188:SF12">
    <property type="entry name" value="RNA POLYMERASE II-ASSOCIATED FACTOR 1 HOMOLOG"/>
    <property type="match status" value="1"/>
</dbReference>
<sequence>MPPTIQSGERKDRERKSRSTTGPARSDIVCRVKYANSLPDIPFDPKFITYPFEANRFVQYNATSLERNYKHELLAEHDLGVTIDLINPDTYRIPEEHVELDPADEKLLEEEIATPGDSKRSRQHSKTVSWLRKTEYISSEYNRSQHSKDKIETKVGHHLKKQFTEENLYKDRSNQISAIQKTFEDAKKPIETHYSKPHVTPVEILPVFPDFETWIHPCAQVIFDSDPALRDKSSHQQLEEMSQAMIRGMVDESEEQFVGYFLPTEETCRKRKRDFEEDIDYVEGEEYEYKLTREYNWNVKNKASRGYEENYFFVFRKGKGVFYNELETRVRLSKRRVKDAPSSNSLLVVKHRELFDQESAMQDMRMNQLENVVQEEEEEEEEEVEMEVTEGGEGEEQEEGEEGAEGVEGESQEEEEDGEEKETETEQQDSDAEQVEEAGSGEEEEQEAEEEGEEMVEVEEEEEGEEQVASGSEQEAASGEEEEEEEQVEREEGEEEEEEEEEDEDRGKREVRDEEEIFGDSDSEEEQAGEEEEEEEQQQESEVESPVASPVASDSD</sequence>
<dbReference type="OMA" id="VHRREYS"/>
<feature type="compositionally biased region" description="Low complexity" evidence="5">
    <location>
        <begin position="544"/>
        <end position="556"/>
    </location>
</feature>
<evidence type="ECO:0000256" key="2">
    <source>
        <dbReference type="ARBA" id="ARBA00007560"/>
    </source>
</evidence>
<reference evidence="7" key="1">
    <citation type="submission" date="2015-02" db="EMBL/GenBank/DDBJ databases">
        <title>Genome sequencing for Strongylocentrotus purpuratus.</title>
        <authorList>
            <person name="Murali S."/>
            <person name="Liu Y."/>
            <person name="Vee V."/>
            <person name="English A."/>
            <person name="Wang M."/>
            <person name="Skinner E."/>
            <person name="Han Y."/>
            <person name="Muzny D.M."/>
            <person name="Worley K.C."/>
            <person name="Gibbs R.A."/>
        </authorList>
    </citation>
    <scope>NUCLEOTIDE SEQUENCE</scope>
</reference>
<keyword evidence="4" id="KW-0539">Nucleus</keyword>
<organism evidence="6 7">
    <name type="scientific">Strongylocentrotus purpuratus</name>
    <name type="common">Purple sea urchin</name>
    <dbReference type="NCBI Taxonomy" id="7668"/>
    <lineage>
        <taxon>Eukaryota</taxon>
        <taxon>Metazoa</taxon>
        <taxon>Echinodermata</taxon>
        <taxon>Eleutherozoa</taxon>
        <taxon>Echinozoa</taxon>
        <taxon>Echinoidea</taxon>
        <taxon>Euechinoidea</taxon>
        <taxon>Echinacea</taxon>
        <taxon>Camarodonta</taxon>
        <taxon>Echinidea</taxon>
        <taxon>Strongylocentrotidae</taxon>
        <taxon>Strongylocentrotus</taxon>
    </lineage>
</organism>
<dbReference type="FunCoup" id="A0A7M7PVP1">
    <property type="interactions" value="2045"/>
</dbReference>
<reference evidence="6" key="2">
    <citation type="submission" date="2021-01" db="UniProtKB">
        <authorList>
            <consortium name="EnsemblMetazoa"/>
        </authorList>
    </citation>
    <scope>IDENTIFICATION</scope>
</reference>
<dbReference type="InterPro" id="IPR007133">
    <property type="entry name" value="RNA_pol_II-assoc_Paf1"/>
</dbReference>
<dbReference type="GO" id="GO:0003682">
    <property type="term" value="F:chromatin binding"/>
    <property type="evidence" value="ECO:0000318"/>
    <property type="project" value="GO_Central"/>
</dbReference>
<dbReference type="Pfam" id="PF03985">
    <property type="entry name" value="Paf1"/>
    <property type="match status" value="1"/>
</dbReference>
<evidence type="ECO:0000313" key="6">
    <source>
        <dbReference type="EnsemblMetazoa" id="XP_030855180"/>
    </source>
</evidence>
<keyword evidence="7" id="KW-1185">Reference proteome</keyword>
<feature type="compositionally biased region" description="Acidic residues" evidence="5">
    <location>
        <begin position="513"/>
        <end position="543"/>
    </location>
</feature>
<dbReference type="GO" id="GO:0016593">
    <property type="term" value="C:Cdc73/Paf1 complex"/>
    <property type="evidence" value="ECO:0000318"/>
    <property type="project" value="GO_Central"/>
</dbReference>
<feature type="compositionally biased region" description="Acidic residues" evidence="5">
    <location>
        <begin position="373"/>
        <end position="466"/>
    </location>
</feature>
<dbReference type="GO" id="GO:0006368">
    <property type="term" value="P:transcription elongation by RNA polymerase II"/>
    <property type="evidence" value="ECO:0007669"/>
    <property type="project" value="InterPro"/>
</dbReference>
<dbReference type="EnsemblMetazoa" id="XM_030999320">
    <property type="protein sequence ID" value="XP_030855180"/>
    <property type="gene ID" value="LOC586079"/>
</dbReference>
<name>A0A7M7PVP1_STRPU</name>
<protein>
    <recommendedName>
        <fullName evidence="3">RNA polymerase II-associated factor 1 homolog</fullName>
    </recommendedName>
</protein>
<dbReference type="PANTHER" id="PTHR23188">
    <property type="entry name" value="RNA POLYMERASE II-ASSOCIATED FACTOR 1 HOMOLOG"/>
    <property type="match status" value="1"/>
</dbReference>
<evidence type="ECO:0000313" key="7">
    <source>
        <dbReference type="Proteomes" id="UP000007110"/>
    </source>
</evidence>
<evidence type="ECO:0000256" key="5">
    <source>
        <dbReference type="SAM" id="MobiDB-lite"/>
    </source>
</evidence>
<dbReference type="GeneID" id="586079"/>
<accession>A0A7M7PVP1</accession>
<feature type="compositionally biased region" description="Acidic residues" evidence="5">
    <location>
        <begin position="478"/>
        <end position="504"/>
    </location>
</feature>
<feature type="compositionally biased region" description="Low complexity" evidence="5">
    <location>
        <begin position="467"/>
        <end position="477"/>
    </location>
</feature>
<proteinExistence type="inferred from homology"/>
<feature type="region of interest" description="Disordered" evidence="5">
    <location>
        <begin position="372"/>
        <end position="556"/>
    </location>
</feature>